<evidence type="ECO:0000256" key="1">
    <source>
        <dbReference type="ARBA" id="ARBA00007797"/>
    </source>
</evidence>
<proteinExistence type="inferred from homology"/>
<accession>A0A8H7RIJ5</accession>
<feature type="transmembrane region" description="Helical" evidence="3">
    <location>
        <begin position="415"/>
        <end position="437"/>
    </location>
</feature>
<evidence type="ECO:0000313" key="6">
    <source>
        <dbReference type="Proteomes" id="UP000603453"/>
    </source>
</evidence>
<evidence type="ECO:0000313" key="5">
    <source>
        <dbReference type="EMBL" id="KAG2211667.1"/>
    </source>
</evidence>
<dbReference type="GO" id="GO:0030692">
    <property type="term" value="C:Noc4p-Nop14p complex"/>
    <property type="evidence" value="ECO:0007669"/>
    <property type="project" value="TreeGrafter"/>
</dbReference>
<organism evidence="5 6">
    <name type="scientific">Mucor saturninus</name>
    <dbReference type="NCBI Taxonomy" id="64648"/>
    <lineage>
        <taxon>Eukaryota</taxon>
        <taxon>Fungi</taxon>
        <taxon>Fungi incertae sedis</taxon>
        <taxon>Mucoromycota</taxon>
        <taxon>Mucoromycotina</taxon>
        <taxon>Mucoromycetes</taxon>
        <taxon>Mucorales</taxon>
        <taxon>Mucorineae</taxon>
        <taxon>Mucoraceae</taxon>
        <taxon>Mucor</taxon>
    </lineage>
</organism>
<comment type="similarity">
    <text evidence="1">Belongs to the CBF/MAK21 family.</text>
</comment>
<dbReference type="OrthoDB" id="10263185at2759"/>
<evidence type="ECO:0000256" key="2">
    <source>
        <dbReference type="SAM" id="MobiDB-lite"/>
    </source>
</evidence>
<keyword evidence="3" id="KW-1133">Transmembrane helix</keyword>
<name>A0A8H7RIJ5_9FUNG</name>
<dbReference type="GO" id="GO:0032040">
    <property type="term" value="C:small-subunit processome"/>
    <property type="evidence" value="ECO:0007669"/>
    <property type="project" value="TreeGrafter"/>
</dbReference>
<protein>
    <recommendedName>
        <fullName evidence="4">CCAAT-binding factor domain-containing protein</fullName>
    </recommendedName>
</protein>
<dbReference type="Proteomes" id="UP000603453">
    <property type="component" value="Unassembled WGS sequence"/>
</dbReference>
<feature type="compositionally biased region" description="Basic and acidic residues" evidence="2">
    <location>
        <begin position="260"/>
        <end position="271"/>
    </location>
</feature>
<keyword evidence="6" id="KW-1185">Reference proteome</keyword>
<dbReference type="PANTHER" id="PTHR12455:SF0">
    <property type="entry name" value="NUCLEOLAR COMPLEX PROTEIN 4 HOMOLOG"/>
    <property type="match status" value="1"/>
</dbReference>
<reference evidence="5" key="1">
    <citation type="submission" date="2020-12" db="EMBL/GenBank/DDBJ databases">
        <title>Metabolic potential, ecology and presence of endohyphal bacteria is reflected in genomic diversity of Mucoromycotina.</title>
        <authorList>
            <person name="Muszewska A."/>
            <person name="Okrasinska A."/>
            <person name="Steczkiewicz K."/>
            <person name="Drgas O."/>
            <person name="Orlowska M."/>
            <person name="Perlinska-Lenart U."/>
            <person name="Aleksandrzak-Piekarczyk T."/>
            <person name="Szatraj K."/>
            <person name="Zielenkiewicz U."/>
            <person name="Pilsyk S."/>
            <person name="Malc E."/>
            <person name="Mieczkowski P."/>
            <person name="Kruszewska J.S."/>
            <person name="Biernat P."/>
            <person name="Pawlowska J."/>
        </authorList>
    </citation>
    <scope>NUCLEOTIDE SEQUENCE</scope>
    <source>
        <strain evidence="5">WA0000017839</strain>
    </source>
</reference>
<comment type="caution">
    <text evidence="5">The sequence shown here is derived from an EMBL/GenBank/DDBJ whole genome shotgun (WGS) entry which is preliminary data.</text>
</comment>
<evidence type="ECO:0000259" key="4">
    <source>
        <dbReference type="Pfam" id="PF03914"/>
    </source>
</evidence>
<dbReference type="Pfam" id="PF03914">
    <property type="entry name" value="CBF"/>
    <property type="match status" value="1"/>
</dbReference>
<dbReference type="AlphaFoldDB" id="A0A8H7RIJ5"/>
<evidence type="ECO:0000256" key="3">
    <source>
        <dbReference type="SAM" id="Phobius"/>
    </source>
</evidence>
<sequence length="573" mass="65742">MVQAAKRKRGAAATTENFKDVRQKIRTIEAGLSDKSNLNSIAELSKYSKSTNGQIAHAAIHSLNRVFTHFLLNGDLKRLKNLDENSAQVKVQKWLHGQYVDYFVYVRSLLTSDEPGLQISALNILMSNLKAESESMMNSSGSYHFTNDIYGQTVQAIIFNPNFNEHLRKELVEKYLNVYDDLRHYFMKDAAALMEQAYNKNEQIIKAKSNKRIKLSAEEEGREDLRLVARNVFAILEGIRTMPTESSEIDEFWTVNPNKYDPKPEKPKGDDLLGDEGLLSDSDTEEPEQKVDTTGMSKKQKASIKRKHPLLQLRVHKRGFSDCWVSLLRLPLTEEMYKKILLILHKRILPHMAEPKILMDFLTDSFNVGGAVSLLALNGLFTLITEHGLDYPDFYKKLYSLLDRNLMHVKYRSRFFRLLELFLSSAYLPAALIASFIKRMARLSLTAPPAACVIIIPFIYNLFKRHPTCMCLIQSSSEVQEANDPFDMDEMDPYECKAIDSSLWEVQTLSQHYYANVSTLAKIFGEQFLKPKYNLEDFLDHTYATFFTTEIDRKRKKEPALAIGKPSAVTWEI</sequence>
<feature type="transmembrane region" description="Helical" evidence="3">
    <location>
        <begin position="443"/>
        <end position="463"/>
    </location>
</feature>
<dbReference type="GO" id="GO:0042254">
    <property type="term" value="P:ribosome biogenesis"/>
    <property type="evidence" value="ECO:0007669"/>
    <property type="project" value="InterPro"/>
</dbReference>
<dbReference type="EMBL" id="JAEPRD010000008">
    <property type="protein sequence ID" value="KAG2211667.1"/>
    <property type="molecule type" value="Genomic_DNA"/>
</dbReference>
<feature type="domain" description="CCAAT-binding factor" evidence="4">
    <location>
        <begin position="373"/>
        <end position="521"/>
    </location>
</feature>
<feature type="region of interest" description="Disordered" evidence="2">
    <location>
        <begin position="254"/>
        <end position="303"/>
    </location>
</feature>
<gene>
    <name evidence="5" type="ORF">INT47_008764</name>
</gene>
<dbReference type="InterPro" id="IPR027193">
    <property type="entry name" value="Noc4"/>
</dbReference>
<dbReference type="PANTHER" id="PTHR12455">
    <property type="entry name" value="NUCLEOLAR COMPLEX PROTEIN 4"/>
    <property type="match status" value="1"/>
</dbReference>
<keyword evidence="3" id="KW-0472">Membrane</keyword>
<dbReference type="InterPro" id="IPR005612">
    <property type="entry name" value="CCAAT-binding_factor"/>
</dbReference>
<keyword evidence="3" id="KW-0812">Transmembrane</keyword>